<dbReference type="SUPFAM" id="SSF47240">
    <property type="entry name" value="Ferritin-like"/>
    <property type="match status" value="1"/>
</dbReference>
<evidence type="ECO:0000313" key="1">
    <source>
        <dbReference type="EMBL" id="NWF48287.1"/>
    </source>
</evidence>
<dbReference type="Gene3D" id="1.10.620.20">
    <property type="entry name" value="Ribonucleotide Reductase, subunit A"/>
    <property type="match status" value="1"/>
</dbReference>
<dbReference type="InterPro" id="IPR009078">
    <property type="entry name" value="Ferritin-like_SF"/>
</dbReference>
<evidence type="ECO:0000313" key="2">
    <source>
        <dbReference type="Proteomes" id="UP000545507"/>
    </source>
</evidence>
<dbReference type="RefSeq" id="WP_177138832.1">
    <property type="nucleotide sequence ID" value="NZ_VYGV01000026.1"/>
</dbReference>
<dbReference type="EMBL" id="VYGV01000026">
    <property type="protein sequence ID" value="NWF48287.1"/>
    <property type="molecule type" value="Genomic_DNA"/>
</dbReference>
<protein>
    <submittedName>
        <fullName evidence="1">Ferritin-like domain-containing protein</fullName>
    </submittedName>
</protein>
<dbReference type="CDD" id="cd00657">
    <property type="entry name" value="Ferritin_like"/>
    <property type="match status" value="1"/>
</dbReference>
<proteinExistence type="predicted"/>
<dbReference type="Proteomes" id="UP000545507">
    <property type="component" value="Unassembled WGS sequence"/>
</dbReference>
<reference evidence="1 2" key="1">
    <citation type="submission" date="2019-09" db="EMBL/GenBank/DDBJ databases">
        <title>Hydrogenophaga aromatica sp. nov., isolated from a para-xylene-degrading enrichment culture.</title>
        <authorList>
            <person name="Tancsics A."/>
            <person name="Banerjee S."/>
        </authorList>
    </citation>
    <scope>NUCLEOTIDE SEQUENCE [LARGE SCALE GENOMIC DNA]</scope>
    <source>
        <strain evidence="1 2">D2P1</strain>
    </source>
</reference>
<accession>A0A7Y8H278</accession>
<organism evidence="1 2">
    <name type="scientific">Hydrogenophaga aromaticivorans</name>
    <dbReference type="NCBI Taxonomy" id="2610898"/>
    <lineage>
        <taxon>Bacteria</taxon>
        <taxon>Pseudomonadati</taxon>
        <taxon>Pseudomonadota</taxon>
        <taxon>Betaproteobacteria</taxon>
        <taxon>Burkholderiales</taxon>
        <taxon>Comamonadaceae</taxon>
        <taxon>Hydrogenophaga</taxon>
    </lineage>
</organism>
<comment type="caution">
    <text evidence="1">The sequence shown here is derived from an EMBL/GenBank/DDBJ whole genome shotgun (WGS) entry which is preliminary data.</text>
</comment>
<keyword evidence="2" id="KW-1185">Reference proteome</keyword>
<sequence length="405" mass="43817">MTTATDTATGGPVLELGALGMDTGAHVLVAHALRQRDPALALRVRGSHPELGVHLSGWCRKRGLTVTSQDGEHRIAPGPGEAQRWRGAQRAGASDPGAPGAVVAQPSARWGVAARGALVEAGAPEFYFPLSDKAALWADDAARLYATALAAQWDPNEAIDWAAPFELPDEVEDAVVQVMTYLVENENAALLVPARFLGQMHPHFREVLQCLAITIADEARHVEVFTRRIALKGRGPALSTAGAQASLKTLFDEPEFSVASFLLSVLGEGTFVNLLNFLNTYAPDPVTRQICRLASRDEARHVAFGMSHLAWQMAQDPDLKYRLNAAVERRYDELASTDGLNEEVFDGLIVLAAGAFTPEAVATGYERVQRLKQEMADGRRARLAKLGFAPEAAQALAERHTRNFM</sequence>
<dbReference type="AlphaFoldDB" id="A0A7Y8H278"/>
<dbReference type="InterPro" id="IPR012348">
    <property type="entry name" value="RNR-like"/>
</dbReference>
<dbReference type="GO" id="GO:0016491">
    <property type="term" value="F:oxidoreductase activity"/>
    <property type="evidence" value="ECO:0007669"/>
    <property type="project" value="InterPro"/>
</dbReference>
<name>A0A7Y8H278_9BURK</name>
<gene>
    <name evidence="1" type="ORF">F3K02_23980</name>
</gene>